<dbReference type="OrthoDB" id="148433at2"/>
<dbReference type="AlphaFoldDB" id="A0A328VLA4"/>
<dbReference type="Pfam" id="PF20226">
    <property type="entry name" value="DUF6585"/>
    <property type="match status" value="1"/>
</dbReference>
<feature type="transmembrane region" description="Helical" evidence="1">
    <location>
        <begin position="46"/>
        <end position="67"/>
    </location>
</feature>
<evidence type="ECO:0000313" key="2">
    <source>
        <dbReference type="EMBL" id="RAQ98496.1"/>
    </source>
</evidence>
<proteinExistence type="predicted"/>
<dbReference type="RefSeq" id="WP_112433826.1">
    <property type="nucleotide sequence ID" value="NZ_MCIF01000002.1"/>
</dbReference>
<keyword evidence="1" id="KW-1133">Transmembrane helix</keyword>
<feature type="transmembrane region" description="Helical" evidence="1">
    <location>
        <begin position="79"/>
        <end position="105"/>
    </location>
</feature>
<comment type="caution">
    <text evidence="2">The sequence shown here is derived from an EMBL/GenBank/DDBJ whole genome shotgun (WGS) entry which is preliminary data.</text>
</comment>
<evidence type="ECO:0000256" key="1">
    <source>
        <dbReference type="SAM" id="Phobius"/>
    </source>
</evidence>
<gene>
    <name evidence="2" type="ORF">A4R35_23340</name>
</gene>
<name>A0A328VLA4_9CHLR</name>
<sequence>MLQSPHEQTQQPLLVPADVKQQAQRADLGLPQRHYRPSALAGFEDYLGVGKILLYMFLSYLVIKLIIDHNNILETLYECFILSLFIAGVLLILSSPFFLLALLLYRTRKSWGIYVYDRGFVYKEGRRLIAYRWDQITALWLEVKREMHIIAVSDSFVDYTEIKILYELEFQGGKKLRFNFNVVKMPEMISLLEERICSCLLPQAIAAFEAGETVRFGEVSVNRAGLSYKDSTLLWSEMLDITIDGTSLTIKKWDKKNVSWSLSRLPNIRVFLGLKDYIFQRYLGIVGLES</sequence>
<accession>A0A328VLA4</accession>
<organism evidence="2 3">
    <name type="scientific">Thermogemmatispora tikiterensis</name>
    <dbReference type="NCBI Taxonomy" id="1825093"/>
    <lineage>
        <taxon>Bacteria</taxon>
        <taxon>Bacillati</taxon>
        <taxon>Chloroflexota</taxon>
        <taxon>Ktedonobacteria</taxon>
        <taxon>Thermogemmatisporales</taxon>
        <taxon>Thermogemmatisporaceae</taxon>
        <taxon>Thermogemmatispora</taxon>
    </lineage>
</organism>
<keyword evidence="1" id="KW-0812">Transmembrane</keyword>
<reference evidence="2 3" key="1">
    <citation type="submission" date="2016-08" db="EMBL/GenBank/DDBJ databases">
        <title>Analysis of Carbohydrate Active Enzymes in Thermogemmatispora T81 Reveals Carbohydrate Degradation Ability.</title>
        <authorList>
            <person name="Tomazini A."/>
            <person name="Lal S."/>
            <person name="Stott M."/>
            <person name="Henrissat B."/>
            <person name="Polikarpov I."/>
            <person name="Sparling R."/>
            <person name="Levin D.B."/>
        </authorList>
    </citation>
    <scope>NUCLEOTIDE SEQUENCE [LARGE SCALE GENOMIC DNA]</scope>
    <source>
        <strain evidence="2 3">T81</strain>
    </source>
</reference>
<keyword evidence="1" id="KW-0472">Membrane</keyword>
<dbReference type="Proteomes" id="UP000248706">
    <property type="component" value="Unassembled WGS sequence"/>
</dbReference>
<keyword evidence="3" id="KW-1185">Reference proteome</keyword>
<evidence type="ECO:0000313" key="3">
    <source>
        <dbReference type="Proteomes" id="UP000248706"/>
    </source>
</evidence>
<protein>
    <submittedName>
        <fullName evidence="2">Uncharacterized protein</fullName>
    </submittedName>
</protein>
<dbReference type="InterPro" id="IPR046492">
    <property type="entry name" value="DUF6585"/>
</dbReference>
<dbReference type="EMBL" id="MCIF01000002">
    <property type="protein sequence ID" value="RAQ98496.1"/>
    <property type="molecule type" value="Genomic_DNA"/>
</dbReference>